<dbReference type="Proteomes" id="UP000546642">
    <property type="component" value="Unassembled WGS sequence"/>
</dbReference>
<gene>
    <name evidence="2" type="ORF">HNR23_001728</name>
</gene>
<protein>
    <recommendedName>
        <fullName evidence="1">DUF397 domain-containing protein</fullName>
    </recommendedName>
</protein>
<dbReference type="AlphaFoldDB" id="A0A7W9YGD7"/>
<evidence type="ECO:0000259" key="1">
    <source>
        <dbReference type="Pfam" id="PF04149"/>
    </source>
</evidence>
<sequence>MNPSLEFRKSSYSNRSQDCVEVAALSERARAIRDTKHRERGALVFPAAEWRAFLNEVKTDRI</sequence>
<reference evidence="2 3" key="1">
    <citation type="submission" date="2020-08" db="EMBL/GenBank/DDBJ databases">
        <title>Sequencing the genomes of 1000 actinobacteria strains.</title>
        <authorList>
            <person name="Klenk H.-P."/>
        </authorList>
    </citation>
    <scope>NUCLEOTIDE SEQUENCE [LARGE SCALE GENOMIC DNA]</scope>
    <source>
        <strain evidence="2 3">DSM 46659</strain>
    </source>
</reference>
<evidence type="ECO:0000313" key="3">
    <source>
        <dbReference type="Proteomes" id="UP000546642"/>
    </source>
</evidence>
<dbReference type="Pfam" id="PF04149">
    <property type="entry name" value="DUF397"/>
    <property type="match status" value="1"/>
</dbReference>
<comment type="caution">
    <text evidence="2">The sequence shown here is derived from an EMBL/GenBank/DDBJ whole genome shotgun (WGS) entry which is preliminary data.</text>
</comment>
<evidence type="ECO:0000313" key="2">
    <source>
        <dbReference type="EMBL" id="MBB6171668.1"/>
    </source>
</evidence>
<accession>A0A7W9YGD7</accession>
<keyword evidence="3" id="KW-1185">Reference proteome</keyword>
<feature type="domain" description="DUF397" evidence="1">
    <location>
        <begin position="6"/>
        <end position="58"/>
    </location>
</feature>
<proteinExistence type="predicted"/>
<dbReference type="RefSeq" id="WP_184074900.1">
    <property type="nucleotide sequence ID" value="NZ_JACHDS010000001.1"/>
</dbReference>
<dbReference type="InterPro" id="IPR007278">
    <property type="entry name" value="DUF397"/>
</dbReference>
<organism evidence="2 3">
    <name type="scientific">Nocardiopsis mwathae</name>
    <dbReference type="NCBI Taxonomy" id="1472723"/>
    <lineage>
        <taxon>Bacteria</taxon>
        <taxon>Bacillati</taxon>
        <taxon>Actinomycetota</taxon>
        <taxon>Actinomycetes</taxon>
        <taxon>Streptosporangiales</taxon>
        <taxon>Nocardiopsidaceae</taxon>
        <taxon>Nocardiopsis</taxon>
    </lineage>
</organism>
<dbReference type="EMBL" id="JACHDS010000001">
    <property type="protein sequence ID" value="MBB6171668.1"/>
    <property type="molecule type" value="Genomic_DNA"/>
</dbReference>
<name>A0A7W9YGD7_9ACTN</name>